<feature type="transmembrane region" description="Helical" evidence="1">
    <location>
        <begin position="34"/>
        <end position="51"/>
    </location>
</feature>
<evidence type="ECO:0000256" key="1">
    <source>
        <dbReference type="SAM" id="Phobius"/>
    </source>
</evidence>
<keyword evidence="1" id="KW-0812">Transmembrane</keyword>
<dbReference type="EMBL" id="LJCO01000046">
    <property type="protein sequence ID" value="KPV43671.1"/>
    <property type="molecule type" value="Genomic_DNA"/>
</dbReference>
<organism evidence="2 3">
    <name type="scientific">Alicyclobacillus ferrooxydans</name>
    <dbReference type="NCBI Taxonomy" id="471514"/>
    <lineage>
        <taxon>Bacteria</taxon>
        <taxon>Bacillati</taxon>
        <taxon>Bacillota</taxon>
        <taxon>Bacilli</taxon>
        <taxon>Bacillales</taxon>
        <taxon>Alicyclobacillaceae</taxon>
        <taxon>Alicyclobacillus</taxon>
    </lineage>
</organism>
<sequence length="87" mass="10011">MVTFWLLLDILAIVATFGFGVAINMVFRRGWVSPVIYIVFSIYLMIRAAARMTWPEWILFFVGLIGALLSGYAVRSLRKRGYSLFTR</sequence>
<keyword evidence="3" id="KW-1185">Reference proteome</keyword>
<dbReference type="STRING" id="471514.AN477_10875"/>
<proteinExistence type="predicted"/>
<reference evidence="2 3" key="1">
    <citation type="submission" date="2015-09" db="EMBL/GenBank/DDBJ databases">
        <title>Draft genome sequence of Alicyclobacillus ferrooxydans DSM 22381.</title>
        <authorList>
            <person name="Hemp J."/>
        </authorList>
    </citation>
    <scope>NUCLEOTIDE SEQUENCE [LARGE SCALE GENOMIC DNA]</scope>
    <source>
        <strain evidence="2 3">TC-34</strain>
    </source>
</reference>
<keyword evidence="1" id="KW-0472">Membrane</keyword>
<dbReference type="Proteomes" id="UP000050482">
    <property type="component" value="Unassembled WGS sequence"/>
</dbReference>
<dbReference type="AlphaFoldDB" id="A0A0P9EKK9"/>
<keyword evidence="1" id="KW-1133">Transmembrane helix</keyword>
<evidence type="ECO:0000313" key="3">
    <source>
        <dbReference type="Proteomes" id="UP000050482"/>
    </source>
</evidence>
<feature type="transmembrane region" description="Helical" evidence="1">
    <location>
        <begin position="6"/>
        <end position="27"/>
    </location>
</feature>
<comment type="caution">
    <text evidence="2">The sequence shown here is derived from an EMBL/GenBank/DDBJ whole genome shotgun (WGS) entry which is preliminary data.</text>
</comment>
<dbReference type="PATRIC" id="fig|471514.4.peg.1977"/>
<accession>A0A0P9EKK9</accession>
<dbReference type="OrthoDB" id="2377064at2"/>
<evidence type="ECO:0000313" key="2">
    <source>
        <dbReference type="EMBL" id="KPV43671.1"/>
    </source>
</evidence>
<gene>
    <name evidence="2" type="ORF">AN477_10875</name>
</gene>
<protein>
    <submittedName>
        <fullName evidence="2">Uncharacterized protein</fullName>
    </submittedName>
</protein>
<dbReference type="RefSeq" id="WP_054969190.1">
    <property type="nucleotide sequence ID" value="NZ_LJCO01000046.1"/>
</dbReference>
<feature type="transmembrane region" description="Helical" evidence="1">
    <location>
        <begin position="57"/>
        <end position="74"/>
    </location>
</feature>
<name>A0A0P9EKK9_9BACL</name>